<accession>A0ABQ2MU44</accession>
<keyword evidence="3" id="KW-1185">Reference proteome</keyword>
<feature type="region of interest" description="Disordered" evidence="1">
    <location>
        <begin position="47"/>
        <end position="91"/>
    </location>
</feature>
<dbReference type="InterPro" id="IPR029058">
    <property type="entry name" value="AB_hydrolase_fold"/>
</dbReference>
<sequence>MDQLDALLDALEELDERENVLIHVPRSVTAATAVLALAVGVPGLAHAQPSGDRIPSASPRDALPSGLPAAFGDPTPPGDGEGQLPKGWRVDGSGAEKHLVWRAAEPVPMGDARVEFYAGDRLLGVPQPTDDQRTFRLRLDGANIGQAADLQAQAGGRRLDEGAKDTPAPSRVSPPAESAAPQPANRVDPGVPGKYRTVSGEYTQKSVRLPGFPNPVEMKATVVGPTDAPGKRPLALFLHGRHYTCYKSGGAQDGGWPCKSGMKPVPSYRGYLHDQKLLASQGYVTVSISANGINGQDDVAADGGAQARSSLVRQHLARWADWSAGRGDVPKAVRDTAPADLTKVMLVGHSRGGEGVNRAALDSLTPPPAAEDGAPGPARWNIRGTVLIGPTIFGQNPVPDVPSMTILPGCDGDVSDLQGQIYADGTRGVGRGTALHSAVYVVGANHNFFNSEWTPGQAAAPADDDFQSGERPDPVCAKGKDTRLTAKQQQTAGSTYIAAAARLFVDGDDRVRPLLDGSSRRAPSAKPAHVLTHAVGGNRTPAFVPSSSLAVSGGGRLCAQVDERASRACLPSGTKGASPHFAAWDPSPEPGRHAVAMRWSQPGAVTKVRPSKAISLDGSDALALRVIVPPNSTGTRLDVAVTDASGRRATLGKVRVDGLPGTDATASYWGREVRVPLSAAARAGLDLKQVTSLELTPRNRSGRAWLMDAWGWRPGTPDAGTAELTRVDIGQLKVKEGDSGVRDYRVPVRVTGQGSGKVRLFVTDPRTHKTTYKTVTVRPGGEPVDLPVTVRGNKRYGADLSYDVLAKAVRGTVVGSYHGGVQVAEDDPMPKVTVKPVANRVTEGKSLKWRVSLSAAADTDIEAGFDIRRVSGGKELSTKDVGKRWLKDVFGSSPNPARPLSKVSEMPYIPARIAAGKRSVDVSVPTVKDRVREPKETLRLRLVTYDQEWEPHRGPEVTGTVRDPS</sequence>
<dbReference type="Gene3D" id="3.40.50.1820">
    <property type="entry name" value="alpha/beta hydrolase"/>
    <property type="match status" value="1"/>
</dbReference>
<comment type="caution">
    <text evidence="2">The sequence shown here is derived from an EMBL/GenBank/DDBJ whole genome shotgun (WGS) entry which is preliminary data.</text>
</comment>
<dbReference type="EMBL" id="BMNG01000023">
    <property type="protein sequence ID" value="GGO58142.1"/>
    <property type="molecule type" value="Genomic_DNA"/>
</dbReference>
<reference evidence="3" key="1">
    <citation type="journal article" date="2019" name="Int. J. Syst. Evol. Microbiol.">
        <title>The Global Catalogue of Microorganisms (GCM) 10K type strain sequencing project: providing services to taxonomists for standard genome sequencing and annotation.</title>
        <authorList>
            <consortium name="The Broad Institute Genomics Platform"/>
            <consortium name="The Broad Institute Genome Sequencing Center for Infectious Disease"/>
            <person name="Wu L."/>
            <person name="Ma J."/>
        </authorList>
    </citation>
    <scope>NUCLEOTIDE SEQUENCE [LARGE SCALE GENOMIC DNA]</scope>
    <source>
        <strain evidence="3">CGMCC 4.7349</strain>
    </source>
</reference>
<dbReference type="Proteomes" id="UP000656881">
    <property type="component" value="Unassembled WGS sequence"/>
</dbReference>
<evidence type="ECO:0000313" key="3">
    <source>
        <dbReference type="Proteomes" id="UP000656881"/>
    </source>
</evidence>
<gene>
    <name evidence="2" type="ORF">GCM10012286_76620</name>
</gene>
<proteinExistence type="predicted"/>
<evidence type="ECO:0008006" key="4">
    <source>
        <dbReference type="Google" id="ProtNLM"/>
    </source>
</evidence>
<evidence type="ECO:0000313" key="2">
    <source>
        <dbReference type="EMBL" id="GGO58142.1"/>
    </source>
</evidence>
<dbReference type="SUPFAM" id="SSF53474">
    <property type="entry name" value="alpha/beta-Hydrolases"/>
    <property type="match status" value="1"/>
</dbReference>
<name>A0ABQ2MU44_9ACTN</name>
<feature type="compositionally biased region" description="Low complexity" evidence="1">
    <location>
        <begin position="173"/>
        <end position="184"/>
    </location>
</feature>
<feature type="region of interest" description="Disordered" evidence="1">
    <location>
        <begin position="156"/>
        <end position="192"/>
    </location>
</feature>
<evidence type="ECO:0000256" key="1">
    <source>
        <dbReference type="SAM" id="MobiDB-lite"/>
    </source>
</evidence>
<organism evidence="2 3">
    <name type="scientific">Streptomyces lasiicapitis</name>
    <dbReference type="NCBI Taxonomy" id="1923961"/>
    <lineage>
        <taxon>Bacteria</taxon>
        <taxon>Bacillati</taxon>
        <taxon>Actinomycetota</taxon>
        <taxon>Actinomycetes</taxon>
        <taxon>Kitasatosporales</taxon>
        <taxon>Streptomycetaceae</taxon>
        <taxon>Streptomyces</taxon>
    </lineage>
</organism>
<protein>
    <recommendedName>
        <fullName evidence="4">Secreted protein</fullName>
    </recommendedName>
</protein>